<protein>
    <recommendedName>
        <fullName evidence="2">sterol 3beta-glucosyltransferase</fullName>
        <ecNumber evidence="2">2.4.1.173</ecNumber>
    </recommendedName>
    <alternativeName>
        <fullName evidence="5">Autophagy-related protein 26</fullName>
    </alternativeName>
</protein>
<dbReference type="CDD" id="cd03784">
    <property type="entry name" value="GT1_Gtf-like"/>
    <property type="match status" value="1"/>
</dbReference>
<accession>A0A8H7BH01</accession>
<dbReference type="Pfam" id="PF06722">
    <property type="entry name" value="EryCIII-like_C"/>
    <property type="match status" value="1"/>
</dbReference>
<dbReference type="PANTHER" id="PTHR48050:SF25">
    <property type="entry name" value="STEROL 3-BETA-GLUCOSYLTRANSFERASE"/>
    <property type="match status" value="1"/>
</dbReference>
<evidence type="ECO:0000256" key="5">
    <source>
        <dbReference type="ARBA" id="ARBA00029843"/>
    </source>
</evidence>
<dbReference type="Proteomes" id="UP000605846">
    <property type="component" value="Unassembled WGS sequence"/>
</dbReference>
<dbReference type="InterPro" id="IPR002213">
    <property type="entry name" value="UDP_glucos_trans"/>
</dbReference>
<evidence type="ECO:0000259" key="9">
    <source>
        <dbReference type="Pfam" id="PF06722"/>
    </source>
</evidence>
<dbReference type="OrthoDB" id="10261837at2759"/>
<keyword evidence="3" id="KW-0328">Glycosyltransferase</keyword>
<comment type="catalytic activity">
    <reaction evidence="6">
        <text>ergosterol + UDP-alpha-D-glucose = ergosteryl 3-beta-D-glucoside + UDP + H(+)</text>
        <dbReference type="Rhea" id="RHEA:61836"/>
        <dbReference type="ChEBI" id="CHEBI:15378"/>
        <dbReference type="ChEBI" id="CHEBI:16933"/>
        <dbReference type="ChEBI" id="CHEBI:52973"/>
        <dbReference type="ChEBI" id="CHEBI:58223"/>
        <dbReference type="ChEBI" id="CHEBI:58885"/>
    </reaction>
    <physiologicalReaction direction="left-to-right" evidence="6">
        <dbReference type="Rhea" id="RHEA:61837"/>
    </physiologicalReaction>
</comment>
<dbReference type="Pfam" id="PF03033">
    <property type="entry name" value="Glyco_transf_28"/>
    <property type="match status" value="1"/>
</dbReference>
<comment type="catalytic activity">
    <reaction evidence="7">
        <text>a sterol + UDP-alpha-D-glucose = a sterol 3-beta-D-glucoside + UDP + H(+)</text>
        <dbReference type="Rhea" id="RHEA:22724"/>
        <dbReference type="ChEBI" id="CHEBI:15378"/>
        <dbReference type="ChEBI" id="CHEBI:15889"/>
        <dbReference type="ChEBI" id="CHEBI:37424"/>
        <dbReference type="ChEBI" id="CHEBI:58223"/>
        <dbReference type="ChEBI" id="CHEBI:58885"/>
        <dbReference type="EC" id="2.4.1.173"/>
    </reaction>
    <physiologicalReaction direction="left-to-right" evidence="7">
        <dbReference type="Rhea" id="RHEA:22725"/>
    </physiologicalReaction>
</comment>
<dbReference type="FunFam" id="3.40.50.2000:FF:000009">
    <property type="entry name" value="Sterol 3-beta-glucosyltransferase UGT80A2"/>
    <property type="match status" value="1"/>
</dbReference>
<dbReference type="GO" id="GO:0005975">
    <property type="term" value="P:carbohydrate metabolic process"/>
    <property type="evidence" value="ECO:0007669"/>
    <property type="project" value="InterPro"/>
</dbReference>
<dbReference type="InterPro" id="IPR004276">
    <property type="entry name" value="GlycoTrans_28_N"/>
</dbReference>
<feature type="domain" description="Erythromycin biosynthesis protein CIII-like C-terminal" evidence="9">
    <location>
        <begin position="358"/>
        <end position="459"/>
    </location>
</feature>
<evidence type="ECO:0000259" key="8">
    <source>
        <dbReference type="Pfam" id="PF03033"/>
    </source>
</evidence>
<evidence type="ECO:0000313" key="10">
    <source>
        <dbReference type="EMBL" id="KAF7720861.1"/>
    </source>
</evidence>
<gene>
    <name evidence="10" type="primary">ATG26_2</name>
    <name evidence="10" type="ORF">EC973_005896</name>
</gene>
<feature type="domain" description="Glycosyltransferase family 28 N-terminal" evidence="8">
    <location>
        <begin position="52"/>
        <end position="184"/>
    </location>
</feature>
<dbReference type="EMBL" id="JABAYA010000345">
    <property type="protein sequence ID" value="KAF7720861.1"/>
    <property type="molecule type" value="Genomic_DNA"/>
</dbReference>
<comment type="caution">
    <text evidence="10">The sequence shown here is derived from an EMBL/GenBank/DDBJ whole genome shotgun (WGS) entry which is preliminary data.</text>
</comment>
<name>A0A8H7BH01_9FUNG</name>
<dbReference type="FunFam" id="3.40.50.2000:FF:000029">
    <property type="entry name" value="Sterol 3-beta-glucosyltransferase"/>
    <property type="match status" value="1"/>
</dbReference>
<organism evidence="10 11">
    <name type="scientific">Apophysomyces ossiformis</name>
    <dbReference type="NCBI Taxonomy" id="679940"/>
    <lineage>
        <taxon>Eukaryota</taxon>
        <taxon>Fungi</taxon>
        <taxon>Fungi incertae sedis</taxon>
        <taxon>Mucoromycota</taxon>
        <taxon>Mucoromycotina</taxon>
        <taxon>Mucoromycetes</taxon>
        <taxon>Mucorales</taxon>
        <taxon>Mucorineae</taxon>
        <taxon>Mucoraceae</taxon>
        <taxon>Apophysomyces</taxon>
    </lineage>
</organism>
<dbReference type="InterPro" id="IPR010610">
    <property type="entry name" value="EryCIII-like_C"/>
</dbReference>
<dbReference type="AlphaFoldDB" id="A0A8H7BH01"/>
<dbReference type="GO" id="GO:0016906">
    <property type="term" value="F:sterol 3-beta-glucosyltransferase activity"/>
    <property type="evidence" value="ECO:0007669"/>
    <property type="project" value="UniProtKB-EC"/>
</dbReference>
<evidence type="ECO:0000313" key="11">
    <source>
        <dbReference type="Proteomes" id="UP000605846"/>
    </source>
</evidence>
<proteinExistence type="inferred from homology"/>
<dbReference type="PANTHER" id="PTHR48050">
    <property type="entry name" value="STEROL 3-BETA-GLUCOSYLTRANSFERASE"/>
    <property type="match status" value="1"/>
</dbReference>
<evidence type="ECO:0000256" key="6">
    <source>
        <dbReference type="ARBA" id="ARBA00047886"/>
    </source>
</evidence>
<evidence type="ECO:0000256" key="7">
    <source>
        <dbReference type="ARBA" id="ARBA00049453"/>
    </source>
</evidence>
<evidence type="ECO:0000256" key="4">
    <source>
        <dbReference type="ARBA" id="ARBA00022679"/>
    </source>
</evidence>
<reference evidence="10" key="1">
    <citation type="submission" date="2020-01" db="EMBL/GenBank/DDBJ databases">
        <title>Genome Sequencing of Three Apophysomyces-Like Fungal Strains Confirms a Novel Fungal Genus in the Mucoromycota with divergent Burkholderia-like Endosymbiotic Bacteria.</title>
        <authorList>
            <person name="Stajich J.E."/>
            <person name="Macias A.M."/>
            <person name="Carter-House D."/>
            <person name="Lovett B."/>
            <person name="Kasson L.R."/>
            <person name="Berry K."/>
            <person name="Grigoriev I."/>
            <person name="Chang Y."/>
            <person name="Spatafora J."/>
            <person name="Kasson M.T."/>
        </authorList>
    </citation>
    <scope>NUCLEOTIDE SEQUENCE</scope>
    <source>
        <strain evidence="10">NRRL A-21654</strain>
    </source>
</reference>
<dbReference type="InterPro" id="IPR050426">
    <property type="entry name" value="Glycosyltransferase_28"/>
</dbReference>
<dbReference type="GO" id="GO:0016125">
    <property type="term" value="P:sterol metabolic process"/>
    <property type="evidence" value="ECO:0007669"/>
    <property type="project" value="TreeGrafter"/>
</dbReference>
<dbReference type="EC" id="2.4.1.173" evidence="2"/>
<evidence type="ECO:0000256" key="1">
    <source>
        <dbReference type="ARBA" id="ARBA00006962"/>
    </source>
</evidence>
<keyword evidence="4 10" id="KW-0808">Transferase</keyword>
<comment type="similarity">
    <text evidence="1">Belongs to the glycosyltransferase 28 family.</text>
</comment>
<keyword evidence="11" id="KW-1185">Reference proteome</keyword>
<evidence type="ECO:0000256" key="3">
    <source>
        <dbReference type="ARBA" id="ARBA00022676"/>
    </source>
</evidence>
<evidence type="ECO:0000256" key="2">
    <source>
        <dbReference type="ARBA" id="ARBA00012650"/>
    </source>
</evidence>
<dbReference type="SUPFAM" id="SSF53756">
    <property type="entry name" value="UDP-Glycosyltransferase/glycogen phosphorylase"/>
    <property type="match status" value="1"/>
</dbReference>
<sequence length="529" mass="59774">MHWEAKLLGEIHSDKEAGHVIPPLDLGLPILSLTTEEPLTFKKPERSLHFTCITIGTRGDVQPYIALCKGLMKDGHKCRIATHDEFKDWIEEHNIEFRSIGGDPSELMRLCVENSFFSVNFVVEGLKLFKAWIEELLYLTWEACQETDVIIENPNAMMGIHMAEKLRLPYFRSLPMPMTRTRSFPHPFATPNSPKGRLYNDMTYVLFDHAVWRAIAERTNGFRRKVLHLPETTYEKLEIWKIPYLYCFSPSIVPNPLDWMDWIHCTGYWFLDNPQTGWKPSDELQEFLNSEDKRPIVYIGFGSIIVSNPQEITRIIVEATMLSNVRAIVSKGWSSRLHEKSQGTATGGDHSIETGQNDDILQQYPNTILSLQSVPHDWLFPQMRAVVHHGGAGTTAAGLRAGVPTIVKPFFADQFFWGDRVEEMGLGLCIKKLTVESLSAALRLVSTDENMLRTAKVVGEKIRSENGVETAIHCIYRDIGLAQERTDSSAQRTLSDGLDEDLMTAGLLDEDQGWTLIDPGTSGSISPDA</sequence>
<dbReference type="Gene3D" id="3.40.50.2000">
    <property type="entry name" value="Glycogen Phosphorylase B"/>
    <property type="match status" value="2"/>
</dbReference>